<gene>
    <name evidence="1" type="ORF">D0Y50_09100</name>
</gene>
<name>A0A346NLV0_9ALTE</name>
<dbReference type="RefSeq" id="WP_117316565.1">
    <property type="nucleotide sequence ID" value="NZ_CP031769.1"/>
</dbReference>
<dbReference type="Proteomes" id="UP000262073">
    <property type="component" value="Chromosome"/>
</dbReference>
<evidence type="ECO:0000313" key="2">
    <source>
        <dbReference type="Proteomes" id="UP000262073"/>
    </source>
</evidence>
<dbReference type="InterPro" id="IPR046203">
    <property type="entry name" value="DUF6236"/>
</dbReference>
<evidence type="ECO:0000313" key="1">
    <source>
        <dbReference type="EMBL" id="AXR06507.1"/>
    </source>
</evidence>
<dbReference type="OrthoDB" id="7026607at2"/>
<protein>
    <submittedName>
        <fullName evidence="1">Uncharacterized protein</fullName>
    </submittedName>
</protein>
<keyword evidence="2" id="KW-1185">Reference proteome</keyword>
<sequence>MKRGIIVGQPFWIHNNQRHTRYLHGSELRKYLLFWDEIVYPDGPMLEKTINNPELQYLESVGVLQRHELIDKTININLSRFRTVNGKRQSIDGIDHLFSVHAQLEAYKIYSEREPGAWSLAKAGYFHQKADPRMGSALDIELLNMIPIPQRQVPFDDILNFKKHRRDELLAFRCFLDSIYDNIITSGDIPRAKNAEMARLELALLDLARTLRESKIEYVCKSLKAKISRAEFLGVAGLGYGLSQPILGSFNMNPIVAGTIMSGIVFLGSRAVFPSIPNIPKPLTYIASINEYSV</sequence>
<dbReference type="EMBL" id="CP031769">
    <property type="protein sequence ID" value="AXR06507.1"/>
    <property type="molecule type" value="Genomic_DNA"/>
</dbReference>
<dbReference type="Pfam" id="PF19749">
    <property type="entry name" value="DUF6236"/>
    <property type="match status" value="1"/>
</dbReference>
<dbReference type="AlphaFoldDB" id="A0A346NLV0"/>
<organism evidence="1 2">
    <name type="scientific">Salinimonas sediminis</name>
    <dbReference type="NCBI Taxonomy" id="2303538"/>
    <lineage>
        <taxon>Bacteria</taxon>
        <taxon>Pseudomonadati</taxon>
        <taxon>Pseudomonadota</taxon>
        <taxon>Gammaproteobacteria</taxon>
        <taxon>Alteromonadales</taxon>
        <taxon>Alteromonadaceae</taxon>
        <taxon>Alteromonas/Salinimonas group</taxon>
        <taxon>Salinimonas</taxon>
    </lineage>
</organism>
<dbReference type="KEGG" id="salm:D0Y50_09100"/>
<accession>A0A346NLV0</accession>
<reference evidence="1 2" key="1">
    <citation type="submission" date="2018-08" db="EMBL/GenBank/DDBJ databases">
        <title>Salinimonas sediminis sp. nov., a piezophilic bacterium isolated from a deep-sea sediment sample from the New Britain Trench.</title>
        <authorList>
            <person name="Cao J."/>
        </authorList>
    </citation>
    <scope>NUCLEOTIDE SEQUENCE [LARGE SCALE GENOMIC DNA]</scope>
    <source>
        <strain evidence="1 2">N102</strain>
    </source>
</reference>
<proteinExistence type="predicted"/>